<dbReference type="EMBL" id="JAUSUC010000002">
    <property type="protein sequence ID" value="MDQ0213899.1"/>
    <property type="molecule type" value="Genomic_DNA"/>
</dbReference>
<feature type="compositionally biased region" description="Basic and acidic residues" evidence="1">
    <location>
        <begin position="130"/>
        <end position="148"/>
    </location>
</feature>
<evidence type="ECO:0000256" key="1">
    <source>
        <dbReference type="SAM" id="MobiDB-lite"/>
    </source>
</evidence>
<name>A0AAJ1SWH6_9BACI</name>
<evidence type="ECO:0008006" key="4">
    <source>
        <dbReference type="Google" id="ProtNLM"/>
    </source>
</evidence>
<keyword evidence="3" id="KW-1185">Reference proteome</keyword>
<reference evidence="2" key="1">
    <citation type="submission" date="2023-07" db="EMBL/GenBank/DDBJ databases">
        <title>Genomic Encyclopedia of Type Strains, Phase IV (KMG-IV): sequencing the most valuable type-strain genomes for metagenomic binning, comparative biology and taxonomic classification.</title>
        <authorList>
            <person name="Goeker M."/>
        </authorList>
    </citation>
    <scope>NUCLEOTIDE SEQUENCE</scope>
    <source>
        <strain evidence="2">DSM 23947</strain>
    </source>
</reference>
<feature type="compositionally biased region" description="Basic and acidic residues" evidence="1">
    <location>
        <begin position="181"/>
        <end position="192"/>
    </location>
</feature>
<protein>
    <recommendedName>
        <fullName evidence="4">YqfQ-like protein</fullName>
    </recommendedName>
</protein>
<evidence type="ECO:0000313" key="2">
    <source>
        <dbReference type="EMBL" id="MDQ0213899.1"/>
    </source>
</evidence>
<feature type="region of interest" description="Disordered" evidence="1">
    <location>
        <begin position="127"/>
        <end position="208"/>
    </location>
</feature>
<organism evidence="2 3">
    <name type="scientific">Oikeobacillus pervagus</name>
    <dbReference type="NCBI Taxonomy" id="1325931"/>
    <lineage>
        <taxon>Bacteria</taxon>
        <taxon>Bacillati</taxon>
        <taxon>Bacillota</taxon>
        <taxon>Bacilli</taxon>
        <taxon>Bacillales</taxon>
        <taxon>Bacillaceae</taxon>
        <taxon>Oikeobacillus</taxon>
    </lineage>
</organism>
<dbReference type="AlphaFoldDB" id="A0AAJ1SWH6"/>
<dbReference type="RefSeq" id="WP_307255893.1">
    <property type="nucleotide sequence ID" value="NZ_JAUSUC010000002.1"/>
</dbReference>
<evidence type="ECO:0000313" key="3">
    <source>
        <dbReference type="Proteomes" id="UP001237207"/>
    </source>
</evidence>
<dbReference type="InterPro" id="IPR025571">
    <property type="entry name" value="YqfQ"/>
</dbReference>
<dbReference type="Pfam" id="PF14181">
    <property type="entry name" value="YqfQ"/>
    <property type="match status" value="1"/>
</dbReference>
<sequence length="208" mass="23617">MFSRQIPPYQNGMRRVPLGMARPPSNRFFPPQMHGNQPPGRGRGLLSRLLKKQSNPMNHFTGFERQIPTGGASLLKNASNVGTLNRFLTNTQQVLNTVQQVGPMIQQYGPMVKNLPVLWKLYRGLSSESTDEKNDSEEQMKEQMKEQNDEISEVNEDVKLDEPVETKQFTQEPPQILIEESSTKKTSGNEKHPVKKKNSGKSIPKLYI</sequence>
<comment type="caution">
    <text evidence="2">The sequence shown here is derived from an EMBL/GenBank/DDBJ whole genome shotgun (WGS) entry which is preliminary data.</text>
</comment>
<feature type="compositionally biased region" description="Basic and acidic residues" evidence="1">
    <location>
        <begin position="156"/>
        <end position="165"/>
    </location>
</feature>
<accession>A0AAJ1SWH6</accession>
<gene>
    <name evidence="2" type="ORF">J2S13_000293</name>
</gene>
<proteinExistence type="predicted"/>
<dbReference type="Proteomes" id="UP001237207">
    <property type="component" value="Unassembled WGS sequence"/>
</dbReference>